<keyword evidence="2" id="KW-1185">Reference proteome</keyword>
<dbReference type="OrthoDB" id="10000786at2759"/>
<dbReference type="EMBL" id="LWCA01000272">
    <property type="protein sequence ID" value="OAF69489.1"/>
    <property type="molecule type" value="Genomic_DNA"/>
</dbReference>
<reference evidence="1 2" key="1">
    <citation type="submission" date="2016-04" db="EMBL/GenBank/DDBJ databases">
        <title>The genome of Intoshia linei affirms orthonectids as highly simplified spiralians.</title>
        <authorList>
            <person name="Mikhailov K.V."/>
            <person name="Slusarev G.S."/>
            <person name="Nikitin M.A."/>
            <person name="Logacheva M.D."/>
            <person name="Penin A."/>
            <person name="Aleoshin V."/>
            <person name="Panchin Y.V."/>
        </authorList>
    </citation>
    <scope>NUCLEOTIDE SEQUENCE [LARGE SCALE GENOMIC DNA]</scope>
    <source>
        <strain evidence="1">Intl2013</strain>
        <tissue evidence="1">Whole animal</tissue>
    </source>
</reference>
<protein>
    <recommendedName>
        <fullName evidence="3">DUF4371 domain-containing protein</fullName>
    </recommendedName>
</protein>
<dbReference type="Proteomes" id="UP000078046">
    <property type="component" value="Unassembled WGS sequence"/>
</dbReference>
<organism evidence="1 2">
    <name type="scientific">Intoshia linei</name>
    <dbReference type="NCBI Taxonomy" id="1819745"/>
    <lineage>
        <taxon>Eukaryota</taxon>
        <taxon>Metazoa</taxon>
        <taxon>Spiralia</taxon>
        <taxon>Lophotrochozoa</taxon>
        <taxon>Mesozoa</taxon>
        <taxon>Orthonectida</taxon>
        <taxon>Rhopaluridae</taxon>
        <taxon>Intoshia</taxon>
    </lineage>
</organism>
<accession>A0A177B5D2</accession>
<dbReference type="AlphaFoldDB" id="A0A177B5D2"/>
<evidence type="ECO:0008006" key="3">
    <source>
        <dbReference type="Google" id="ProtNLM"/>
    </source>
</evidence>
<evidence type="ECO:0000313" key="2">
    <source>
        <dbReference type="Proteomes" id="UP000078046"/>
    </source>
</evidence>
<comment type="caution">
    <text evidence="1">The sequence shown here is derived from an EMBL/GenBank/DDBJ whole genome shotgun (WGS) entry which is preliminary data.</text>
</comment>
<gene>
    <name evidence="1" type="ORF">A3Q56_02756</name>
</gene>
<proteinExistence type="predicted"/>
<evidence type="ECO:0000313" key="1">
    <source>
        <dbReference type="EMBL" id="OAF69489.1"/>
    </source>
</evidence>
<sequence>MLLNQNDLEIRNEKIFCLRCKNVYPIHKGTLKRHVLTALHSNAPNVLPVLDTDQSSSIVKTLKIEICMAIYSACHTSILSIEHFTKLLNTFKISNTPVRLGRTKCSQLIKNVISPVFFKEIVTTLKDQPLSLIVDESTDILCEKYLCVVMSRIIKIEYNNMAFDFENVFKDFDDVDSGYDCY</sequence>
<name>A0A177B5D2_9BILA</name>